<proteinExistence type="predicted"/>
<evidence type="ECO:0000313" key="4">
    <source>
        <dbReference type="Proteomes" id="UP000275663"/>
    </source>
</evidence>
<evidence type="ECO:0000256" key="2">
    <source>
        <dbReference type="SAM" id="SignalP"/>
    </source>
</evidence>
<dbReference type="Gene3D" id="2.20.130.30">
    <property type="entry name" value="Protein of unknown function DUF2782"/>
    <property type="match status" value="1"/>
</dbReference>
<dbReference type="Proteomes" id="UP000275663">
    <property type="component" value="Chromosome"/>
</dbReference>
<feature type="region of interest" description="Disordered" evidence="1">
    <location>
        <begin position="116"/>
        <end position="150"/>
    </location>
</feature>
<keyword evidence="4" id="KW-1185">Reference proteome</keyword>
<keyword evidence="2" id="KW-0732">Signal</keyword>
<dbReference type="KEGG" id="upv:EJN92_05770"/>
<gene>
    <name evidence="3" type="ORF">EJN92_05770</name>
</gene>
<name>A0A3Q9BPM0_9BURK</name>
<protein>
    <submittedName>
        <fullName evidence="3">DUF2782 domain-containing protein</fullName>
    </submittedName>
</protein>
<dbReference type="AlphaFoldDB" id="A0A3Q9BPM0"/>
<sequence length="150" mass="15607">MKIIAKTSSALMLCLFAAVLPASVTAQSKSAPMPPNLEVIEDVPDTGITIAKPEGSKNKTTETRVNGKVTEIQVQSGKSKYVVKPDQEVGNAPRGTVQGDANRAAQWKIFEFGGPKEGKAVEHADTLAPAPEPLKPAAAASSAASTPTKK</sequence>
<reference evidence="3 4" key="1">
    <citation type="journal article" date="2011" name="Int. J. Syst. Evol. Microbiol.">
        <title>Description of Undibacterium oligocarboniphilum sp. nov., isolated from purified water, and Undibacterium pigrum strain CCUG 49012 as the type strain of Undibacterium parvum sp. nov., and emended descriptions of the genus Undibacterium and the species Undibacterium pigrum.</title>
        <authorList>
            <person name="Eder W."/>
            <person name="Wanner G."/>
            <person name="Ludwig W."/>
            <person name="Busse H.J."/>
            <person name="Ziemke-Kageler F."/>
            <person name="Lang E."/>
        </authorList>
    </citation>
    <scope>NUCLEOTIDE SEQUENCE [LARGE SCALE GENOMIC DNA]</scope>
    <source>
        <strain evidence="3 4">DSM 23061</strain>
    </source>
</reference>
<dbReference type="EMBL" id="CP034464">
    <property type="protein sequence ID" value="AZP11549.1"/>
    <property type="molecule type" value="Genomic_DNA"/>
</dbReference>
<dbReference type="OrthoDB" id="8778878at2"/>
<evidence type="ECO:0000256" key="1">
    <source>
        <dbReference type="SAM" id="MobiDB-lite"/>
    </source>
</evidence>
<feature type="compositionally biased region" description="Low complexity" evidence="1">
    <location>
        <begin position="135"/>
        <end position="150"/>
    </location>
</feature>
<organism evidence="3 4">
    <name type="scientific">Undibacterium parvum</name>
    <dbReference type="NCBI Taxonomy" id="401471"/>
    <lineage>
        <taxon>Bacteria</taxon>
        <taxon>Pseudomonadati</taxon>
        <taxon>Pseudomonadota</taxon>
        <taxon>Betaproteobacteria</taxon>
        <taxon>Burkholderiales</taxon>
        <taxon>Oxalobacteraceae</taxon>
        <taxon>Undibacterium</taxon>
    </lineage>
</organism>
<evidence type="ECO:0000313" key="3">
    <source>
        <dbReference type="EMBL" id="AZP11549.1"/>
    </source>
</evidence>
<feature type="chain" id="PRO_5018609948" evidence="2">
    <location>
        <begin position="27"/>
        <end position="150"/>
    </location>
</feature>
<dbReference type="RefSeq" id="WP_126126937.1">
    <property type="nucleotide sequence ID" value="NZ_CP034464.1"/>
</dbReference>
<feature type="signal peptide" evidence="2">
    <location>
        <begin position="1"/>
        <end position="26"/>
    </location>
</feature>
<feature type="compositionally biased region" description="Basic and acidic residues" evidence="1">
    <location>
        <begin position="116"/>
        <end position="125"/>
    </location>
</feature>
<accession>A0A3Q9BPM0</accession>